<dbReference type="EMBL" id="CP089982">
    <property type="protein sequence ID" value="WXA97976.1"/>
    <property type="molecule type" value="Genomic_DNA"/>
</dbReference>
<accession>A0ABZ2KHD0</accession>
<dbReference type="InterPro" id="IPR052514">
    <property type="entry name" value="SAM-dependent_MTase"/>
</dbReference>
<dbReference type="RefSeq" id="WP_394848592.1">
    <property type="nucleotide sequence ID" value="NZ_CP089982.1"/>
</dbReference>
<gene>
    <name evidence="2" type="ORF">LZC95_14175</name>
</gene>
<dbReference type="Gene3D" id="3.40.50.150">
    <property type="entry name" value="Vaccinia Virus protein VP39"/>
    <property type="match status" value="1"/>
</dbReference>
<dbReference type="Proteomes" id="UP001379533">
    <property type="component" value="Chromosome"/>
</dbReference>
<dbReference type="InterPro" id="IPR006342">
    <property type="entry name" value="FkbM_mtfrase"/>
</dbReference>
<name>A0ABZ2KHD0_9BACT</name>
<dbReference type="SUPFAM" id="SSF53335">
    <property type="entry name" value="S-adenosyl-L-methionine-dependent methyltransferases"/>
    <property type="match status" value="1"/>
</dbReference>
<dbReference type="GO" id="GO:0008168">
    <property type="term" value="F:methyltransferase activity"/>
    <property type="evidence" value="ECO:0007669"/>
    <property type="project" value="UniProtKB-KW"/>
</dbReference>
<feature type="domain" description="Methyltransferase FkbM" evidence="1">
    <location>
        <begin position="85"/>
        <end position="250"/>
    </location>
</feature>
<keyword evidence="3" id="KW-1185">Reference proteome</keyword>
<reference evidence="2 3" key="1">
    <citation type="submission" date="2021-12" db="EMBL/GenBank/DDBJ databases">
        <title>Discovery of the Pendulisporaceae a myxobacterial family with distinct sporulation behavior and unique specialized metabolism.</title>
        <authorList>
            <person name="Garcia R."/>
            <person name="Popoff A."/>
            <person name="Bader C.D."/>
            <person name="Loehr J."/>
            <person name="Walesch S."/>
            <person name="Walt C."/>
            <person name="Boldt J."/>
            <person name="Bunk B."/>
            <person name="Haeckl F.J.F.P.J."/>
            <person name="Gunesch A.P."/>
            <person name="Birkelbach J."/>
            <person name="Nuebel U."/>
            <person name="Pietschmann T."/>
            <person name="Bach T."/>
            <person name="Mueller R."/>
        </authorList>
    </citation>
    <scope>NUCLEOTIDE SEQUENCE [LARGE SCALE GENOMIC DNA]</scope>
    <source>
        <strain evidence="2 3">MSr12523</strain>
    </source>
</reference>
<proteinExistence type="predicted"/>
<sequence length="293" mass="31840">MHLPSFQNPAWRKAPVRTSLRVAASLVRKRVPFLRRTVVAYDGGRSRVAVDLSTALGLTLYRYPYREPEIELLARLLAPGDTFIDGGANIGLFTLVAASRVGPHGKVVAFEPASTTRSRLANNATLSGFSWIDIRSTALSDAEGELELVVFDGDGAGLSSFSPANTGGGRRETVRIVTLDSALADIDPTRLRAIKLDLEGAEHAALRGAHETLSKARPDLVLELEPEHLARQGTNAAAVTGLLRSHGYELFRVVWDHGDRLALRRYAEGPHAHPNVFATCNVPRIEAHGIHRL</sequence>
<dbReference type="PANTHER" id="PTHR34203:SF15">
    <property type="entry name" value="SLL1173 PROTEIN"/>
    <property type="match status" value="1"/>
</dbReference>
<protein>
    <submittedName>
        <fullName evidence="2">FkbM family methyltransferase</fullName>
    </submittedName>
</protein>
<keyword evidence="2" id="KW-0489">Methyltransferase</keyword>
<evidence type="ECO:0000313" key="2">
    <source>
        <dbReference type="EMBL" id="WXA97976.1"/>
    </source>
</evidence>
<keyword evidence="2" id="KW-0808">Transferase</keyword>
<dbReference type="Pfam" id="PF05050">
    <property type="entry name" value="Methyltransf_21"/>
    <property type="match status" value="1"/>
</dbReference>
<evidence type="ECO:0000259" key="1">
    <source>
        <dbReference type="Pfam" id="PF05050"/>
    </source>
</evidence>
<evidence type="ECO:0000313" key="3">
    <source>
        <dbReference type="Proteomes" id="UP001379533"/>
    </source>
</evidence>
<dbReference type="NCBIfam" id="TIGR01444">
    <property type="entry name" value="fkbM_fam"/>
    <property type="match status" value="1"/>
</dbReference>
<dbReference type="InterPro" id="IPR029063">
    <property type="entry name" value="SAM-dependent_MTases_sf"/>
</dbReference>
<organism evidence="2 3">
    <name type="scientific">Pendulispora brunnea</name>
    <dbReference type="NCBI Taxonomy" id="2905690"/>
    <lineage>
        <taxon>Bacteria</taxon>
        <taxon>Pseudomonadati</taxon>
        <taxon>Myxococcota</taxon>
        <taxon>Myxococcia</taxon>
        <taxon>Myxococcales</taxon>
        <taxon>Sorangiineae</taxon>
        <taxon>Pendulisporaceae</taxon>
        <taxon>Pendulispora</taxon>
    </lineage>
</organism>
<dbReference type="GO" id="GO:0032259">
    <property type="term" value="P:methylation"/>
    <property type="evidence" value="ECO:0007669"/>
    <property type="project" value="UniProtKB-KW"/>
</dbReference>
<dbReference type="PANTHER" id="PTHR34203">
    <property type="entry name" value="METHYLTRANSFERASE, FKBM FAMILY PROTEIN"/>
    <property type="match status" value="1"/>
</dbReference>